<evidence type="ECO:0000313" key="3">
    <source>
        <dbReference type="Proteomes" id="UP001303760"/>
    </source>
</evidence>
<name>A0AAN7CF64_9PEZI</name>
<keyword evidence="1" id="KW-0732">Signal</keyword>
<gene>
    <name evidence="2" type="ORF">C8A03DRAFT_13816</name>
</gene>
<keyword evidence="3" id="KW-1185">Reference proteome</keyword>
<reference evidence="2" key="2">
    <citation type="submission" date="2023-05" db="EMBL/GenBank/DDBJ databases">
        <authorList>
            <consortium name="Lawrence Berkeley National Laboratory"/>
            <person name="Steindorff A."/>
            <person name="Hensen N."/>
            <person name="Bonometti L."/>
            <person name="Westerberg I."/>
            <person name="Brannstrom I.O."/>
            <person name="Guillou S."/>
            <person name="Cros-Aarteil S."/>
            <person name="Calhoun S."/>
            <person name="Haridas S."/>
            <person name="Kuo A."/>
            <person name="Mondo S."/>
            <person name="Pangilinan J."/>
            <person name="Riley R."/>
            <person name="Labutti K."/>
            <person name="Andreopoulos B."/>
            <person name="Lipzen A."/>
            <person name="Chen C."/>
            <person name="Yanf M."/>
            <person name="Daum C."/>
            <person name="Ng V."/>
            <person name="Clum A."/>
            <person name="Ohm R."/>
            <person name="Martin F."/>
            <person name="Silar P."/>
            <person name="Natvig D."/>
            <person name="Lalanne C."/>
            <person name="Gautier V."/>
            <person name="Ament-Velasquez S.L."/>
            <person name="Kruys A."/>
            <person name="Hutchinson M.I."/>
            <person name="Powell A.J."/>
            <person name="Barry K."/>
            <person name="Miller A.N."/>
            <person name="Grigoriev I.V."/>
            <person name="Debuchy R."/>
            <person name="Gladieux P."/>
            <person name="Thoren M.H."/>
            <person name="Johannesson H."/>
        </authorList>
    </citation>
    <scope>NUCLEOTIDE SEQUENCE</scope>
    <source>
        <strain evidence="2">CBS 532.94</strain>
    </source>
</reference>
<dbReference type="AlphaFoldDB" id="A0AAN7CF64"/>
<sequence length="167" mass="17666">MLTRALLLSTLTLFLSMLSVAAPAPSQPWYEKYHHPRVAVPQTYYEAVSLRRQTSISRNVVQDVVCLDPSVHFIEYDEHAAMLGICGGIAGPSVDSCRGSPATTTGRSGKAQFTARATQNGATISISKDRWAACVGAARQACPSGSFSGVCLGGATRGDVAFELTSI</sequence>
<reference evidence="2" key="1">
    <citation type="journal article" date="2023" name="Mol. Phylogenet. Evol.">
        <title>Genome-scale phylogeny and comparative genomics of the fungal order Sordariales.</title>
        <authorList>
            <person name="Hensen N."/>
            <person name="Bonometti L."/>
            <person name="Westerberg I."/>
            <person name="Brannstrom I.O."/>
            <person name="Guillou S."/>
            <person name="Cros-Aarteil S."/>
            <person name="Calhoun S."/>
            <person name="Haridas S."/>
            <person name="Kuo A."/>
            <person name="Mondo S."/>
            <person name="Pangilinan J."/>
            <person name="Riley R."/>
            <person name="LaButti K."/>
            <person name="Andreopoulos B."/>
            <person name="Lipzen A."/>
            <person name="Chen C."/>
            <person name="Yan M."/>
            <person name="Daum C."/>
            <person name="Ng V."/>
            <person name="Clum A."/>
            <person name="Steindorff A."/>
            <person name="Ohm R.A."/>
            <person name="Martin F."/>
            <person name="Silar P."/>
            <person name="Natvig D.O."/>
            <person name="Lalanne C."/>
            <person name="Gautier V."/>
            <person name="Ament-Velasquez S.L."/>
            <person name="Kruys A."/>
            <person name="Hutchinson M.I."/>
            <person name="Powell A.J."/>
            <person name="Barry K."/>
            <person name="Miller A.N."/>
            <person name="Grigoriev I.V."/>
            <person name="Debuchy R."/>
            <person name="Gladieux P."/>
            <person name="Hiltunen Thoren M."/>
            <person name="Johannesson H."/>
        </authorList>
    </citation>
    <scope>NUCLEOTIDE SEQUENCE</scope>
    <source>
        <strain evidence="2">CBS 532.94</strain>
    </source>
</reference>
<evidence type="ECO:0000256" key="1">
    <source>
        <dbReference type="SAM" id="SignalP"/>
    </source>
</evidence>
<organism evidence="2 3">
    <name type="scientific">Achaetomium macrosporum</name>
    <dbReference type="NCBI Taxonomy" id="79813"/>
    <lineage>
        <taxon>Eukaryota</taxon>
        <taxon>Fungi</taxon>
        <taxon>Dikarya</taxon>
        <taxon>Ascomycota</taxon>
        <taxon>Pezizomycotina</taxon>
        <taxon>Sordariomycetes</taxon>
        <taxon>Sordariomycetidae</taxon>
        <taxon>Sordariales</taxon>
        <taxon>Chaetomiaceae</taxon>
        <taxon>Achaetomium</taxon>
    </lineage>
</organism>
<accession>A0AAN7CF64</accession>
<comment type="caution">
    <text evidence="2">The sequence shown here is derived from an EMBL/GenBank/DDBJ whole genome shotgun (WGS) entry which is preliminary data.</text>
</comment>
<feature type="signal peptide" evidence="1">
    <location>
        <begin position="1"/>
        <end position="21"/>
    </location>
</feature>
<feature type="chain" id="PRO_5043010197" evidence="1">
    <location>
        <begin position="22"/>
        <end position="167"/>
    </location>
</feature>
<protein>
    <submittedName>
        <fullName evidence="2">Uncharacterized protein</fullName>
    </submittedName>
</protein>
<evidence type="ECO:0000313" key="2">
    <source>
        <dbReference type="EMBL" id="KAK4239828.1"/>
    </source>
</evidence>
<dbReference type="EMBL" id="MU860054">
    <property type="protein sequence ID" value="KAK4239828.1"/>
    <property type="molecule type" value="Genomic_DNA"/>
</dbReference>
<proteinExistence type="predicted"/>
<dbReference type="Proteomes" id="UP001303760">
    <property type="component" value="Unassembled WGS sequence"/>
</dbReference>